<dbReference type="VEuPathDB" id="VectorBase:RSAN_030783"/>
<name>A0A9D4T602_RHISA</name>
<reference evidence="1" key="1">
    <citation type="journal article" date="2020" name="Cell">
        <title>Large-Scale Comparative Analyses of Tick Genomes Elucidate Their Genetic Diversity and Vector Capacities.</title>
        <authorList>
            <consortium name="Tick Genome and Microbiome Consortium (TIGMIC)"/>
            <person name="Jia N."/>
            <person name="Wang J."/>
            <person name="Shi W."/>
            <person name="Du L."/>
            <person name="Sun Y."/>
            <person name="Zhan W."/>
            <person name="Jiang J.F."/>
            <person name="Wang Q."/>
            <person name="Zhang B."/>
            <person name="Ji P."/>
            <person name="Bell-Sakyi L."/>
            <person name="Cui X.M."/>
            <person name="Yuan T.T."/>
            <person name="Jiang B.G."/>
            <person name="Yang W.F."/>
            <person name="Lam T.T."/>
            <person name="Chang Q.C."/>
            <person name="Ding S.J."/>
            <person name="Wang X.J."/>
            <person name="Zhu J.G."/>
            <person name="Ruan X.D."/>
            <person name="Zhao L."/>
            <person name="Wei J.T."/>
            <person name="Ye R.Z."/>
            <person name="Que T.C."/>
            <person name="Du C.H."/>
            <person name="Zhou Y.H."/>
            <person name="Cheng J.X."/>
            <person name="Dai P.F."/>
            <person name="Guo W.B."/>
            <person name="Han X.H."/>
            <person name="Huang E.J."/>
            <person name="Li L.F."/>
            <person name="Wei W."/>
            <person name="Gao Y.C."/>
            <person name="Liu J.Z."/>
            <person name="Shao H.Z."/>
            <person name="Wang X."/>
            <person name="Wang C.C."/>
            <person name="Yang T.C."/>
            <person name="Huo Q.B."/>
            <person name="Li W."/>
            <person name="Chen H.Y."/>
            <person name="Chen S.E."/>
            <person name="Zhou L.G."/>
            <person name="Ni X.B."/>
            <person name="Tian J.H."/>
            <person name="Sheng Y."/>
            <person name="Liu T."/>
            <person name="Pan Y.S."/>
            <person name="Xia L.Y."/>
            <person name="Li J."/>
            <person name="Zhao F."/>
            <person name="Cao W.C."/>
        </authorList>
    </citation>
    <scope>NUCLEOTIDE SEQUENCE</scope>
    <source>
        <strain evidence="1">Rsan-2018</strain>
    </source>
</reference>
<evidence type="ECO:0000313" key="2">
    <source>
        <dbReference type="Proteomes" id="UP000821837"/>
    </source>
</evidence>
<proteinExistence type="predicted"/>
<dbReference type="EMBL" id="JABSTV010001247">
    <property type="protein sequence ID" value="KAH7972873.1"/>
    <property type="molecule type" value="Genomic_DNA"/>
</dbReference>
<gene>
    <name evidence="1" type="ORF">HPB52_018172</name>
</gene>
<accession>A0A9D4T602</accession>
<keyword evidence="2" id="KW-1185">Reference proteome</keyword>
<protein>
    <submittedName>
        <fullName evidence="1">Uncharacterized protein</fullName>
    </submittedName>
</protein>
<evidence type="ECO:0000313" key="1">
    <source>
        <dbReference type="EMBL" id="KAH7972873.1"/>
    </source>
</evidence>
<dbReference type="AlphaFoldDB" id="A0A9D4T602"/>
<sequence length="65" mass="7375">MQRTSACPNRTRSAMPVSGIGEYRLGTSASWDEYVERLEMYWEANKLSKDVEKRAVLLSSCGEET</sequence>
<comment type="caution">
    <text evidence="1">The sequence shown here is derived from an EMBL/GenBank/DDBJ whole genome shotgun (WGS) entry which is preliminary data.</text>
</comment>
<organism evidence="1 2">
    <name type="scientific">Rhipicephalus sanguineus</name>
    <name type="common">Brown dog tick</name>
    <name type="synonym">Ixodes sanguineus</name>
    <dbReference type="NCBI Taxonomy" id="34632"/>
    <lineage>
        <taxon>Eukaryota</taxon>
        <taxon>Metazoa</taxon>
        <taxon>Ecdysozoa</taxon>
        <taxon>Arthropoda</taxon>
        <taxon>Chelicerata</taxon>
        <taxon>Arachnida</taxon>
        <taxon>Acari</taxon>
        <taxon>Parasitiformes</taxon>
        <taxon>Ixodida</taxon>
        <taxon>Ixodoidea</taxon>
        <taxon>Ixodidae</taxon>
        <taxon>Rhipicephalinae</taxon>
        <taxon>Rhipicephalus</taxon>
        <taxon>Rhipicephalus</taxon>
    </lineage>
</organism>
<dbReference type="Proteomes" id="UP000821837">
    <property type="component" value="Chromosome 11"/>
</dbReference>
<reference evidence="1" key="2">
    <citation type="submission" date="2021-09" db="EMBL/GenBank/DDBJ databases">
        <authorList>
            <person name="Jia N."/>
            <person name="Wang J."/>
            <person name="Shi W."/>
            <person name="Du L."/>
            <person name="Sun Y."/>
            <person name="Zhan W."/>
            <person name="Jiang J."/>
            <person name="Wang Q."/>
            <person name="Zhang B."/>
            <person name="Ji P."/>
            <person name="Sakyi L.B."/>
            <person name="Cui X."/>
            <person name="Yuan T."/>
            <person name="Jiang B."/>
            <person name="Yang W."/>
            <person name="Lam T.T.-Y."/>
            <person name="Chang Q."/>
            <person name="Ding S."/>
            <person name="Wang X."/>
            <person name="Zhu J."/>
            <person name="Ruan X."/>
            <person name="Zhao L."/>
            <person name="Wei J."/>
            <person name="Que T."/>
            <person name="Du C."/>
            <person name="Cheng J."/>
            <person name="Dai P."/>
            <person name="Han X."/>
            <person name="Huang E."/>
            <person name="Gao Y."/>
            <person name="Liu J."/>
            <person name="Shao H."/>
            <person name="Ye R."/>
            <person name="Li L."/>
            <person name="Wei W."/>
            <person name="Wang X."/>
            <person name="Wang C."/>
            <person name="Huo Q."/>
            <person name="Li W."/>
            <person name="Guo W."/>
            <person name="Chen H."/>
            <person name="Chen S."/>
            <person name="Zhou L."/>
            <person name="Zhou L."/>
            <person name="Ni X."/>
            <person name="Tian J."/>
            <person name="Zhou Y."/>
            <person name="Sheng Y."/>
            <person name="Liu T."/>
            <person name="Pan Y."/>
            <person name="Xia L."/>
            <person name="Li J."/>
            <person name="Zhao F."/>
            <person name="Cao W."/>
        </authorList>
    </citation>
    <scope>NUCLEOTIDE SEQUENCE</scope>
    <source>
        <strain evidence="1">Rsan-2018</strain>
        <tissue evidence="1">Larvae</tissue>
    </source>
</reference>